<evidence type="ECO:0000256" key="1">
    <source>
        <dbReference type="SAM" id="MobiDB-lite"/>
    </source>
</evidence>
<evidence type="ECO:0000313" key="4">
    <source>
        <dbReference type="Proteomes" id="UP000503447"/>
    </source>
</evidence>
<dbReference type="RefSeq" id="WP_171473954.1">
    <property type="nucleotide sequence ID" value="NZ_CP053452.2"/>
</dbReference>
<dbReference type="KEGG" id="ftj:FTUN_6478"/>
<gene>
    <name evidence="3" type="ORF">FTUN_6478</name>
</gene>
<organism evidence="3 4">
    <name type="scientific">Frigoriglobus tundricola</name>
    <dbReference type="NCBI Taxonomy" id="2774151"/>
    <lineage>
        <taxon>Bacteria</taxon>
        <taxon>Pseudomonadati</taxon>
        <taxon>Planctomycetota</taxon>
        <taxon>Planctomycetia</taxon>
        <taxon>Gemmatales</taxon>
        <taxon>Gemmataceae</taxon>
        <taxon>Frigoriglobus</taxon>
    </lineage>
</organism>
<dbReference type="InterPro" id="IPR045553">
    <property type="entry name" value="bpX1"/>
</dbReference>
<name>A0A6M5Z083_9BACT</name>
<feature type="domain" description="MoxR-vWA-beta-propeller ternary system" evidence="2">
    <location>
        <begin position="627"/>
        <end position="696"/>
    </location>
</feature>
<dbReference type="Proteomes" id="UP000503447">
    <property type="component" value="Chromosome"/>
</dbReference>
<protein>
    <recommendedName>
        <fullName evidence="2">MoxR-vWA-beta-propeller ternary system domain-containing protein</fullName>
    </recommendedName>
</protein>
<proteinExistence type="predicted"/>
<accession>A0A6M5Z083</accession>
<reference evidence="4" key="1">
    <citation type="submission" date="2020-05" db="EMBL/GenBank/DDBJ databases">
        <title>Frigoriglobus tundricola gen. nov., sp. nov., a psychrotolerant cellulolytic planctomycete of the family Gemmataceae with two divergent copies of 16S rRNA gene.</title>
        <authorList>
            <person name="Kulichevskaya I.S."/>
            <person name="Ivanova A.A."/>
            <person name="Naumoff D.G."/>
            <person name="Beletsky A.V."/>
            <person name="Rijpstra W.I.C."/>
            <person name="Sinninghe Damste J.S."/>
            <person name="Mardanov A.V."/>
            <person name="Ravin N.V."/>
            <person name="Dedysh S.N."/>
        </authorList>
    </citation>
    <scope>NUCLEOTIDE SEQUENCE [LARGE SCALE GENOMIC DNA]</scope>
    <source>
        <strain evidence="4">PL17</strain>
    </source>
</reference>
<dbReference type="Pfam" id="PF19917">
    <property type="entry name" value="bpX1"/>
    <property type="match status" value="1"/>
</dbReference>
<keyword evidence="4" id="KW-1185">Reference proteome</keyword>
<dbReference type="EMBL" id="CP053452">
    <property type="protein sequence ID" value="QJW98883.1"/>
    <property type="molecule type" value="Genomic_DNA"/>
</dbReference>
<evidence type="ECO:0000259" key="2">
    <source>
        <dbReference type="Pfam" id="PF19917"/>
    </source>
</evidence>
<dbReference type="AlphaFoldDB" id="A0A6M5Z083"/>
<sequence>MTTRGAPERLLPSQFALDPDEFVRRFAGNELLYFQREDPHEAVRPERVIVLDQGVRTWGRVRLALAAAALSLLRANPKRFGAVRLFATSAPGPVDLLGADATALENRLEASDLTPNPGACLVAALEADAAPAPRDIVLLTHRRSQNEQAVASAAGGRGPADRLFTLTVDEAGRAELAEWGTHGPVTLRAFRVDLEVAESARPEEDQSPAPSFGARPEGAWGGDAEPVPFPFRPGLVADPLQFGFATDGDWLVVAGREGVLHGLALDGTPPEVLPRAFRNGAVLKHVDVVLGLIGGVVVCGRMVVPSGAAEAPRVTSEPHSAPVVTSGASNAPPVAEQFVAAHYDRSARRVTLHVFGRAEGEPWWTAYPDLQCIALRAPQGAGGALDLATLGRFPFPTPSGSALVSSRAMVAWERAATGAPPHELPITSTRPAKVSDSDGPFLQTLNDGGVYPRQTARTWYAVTPLRDGKPLLAGAAVYRAQLAGDVLALAYVRANQRRLLLLRGPDGAVLGEVPHAVRTRFALSQDGRLVARREADRTVVVSDTRAPAQSVARATQASLHDALTVELGADPFRLTIIIGGHRHTFQVAHGVLTHTPRWELTARTTERVRHVRSGPSEYDPIRFPAREAVRAPGWLAVVDRLGQVLLYGHSGALVAAFLIRRERAAAWVPGGVFWGDPRLIGGPATPGAGEKIGRAILAATGG</sequence>
<feature type="region of interest" description="Disordered" evidence="1">
    <location>
        <begin position="198"/>
        <end position="220"/>
    </location>
</feature>
<evidence type="ECO:0000313" key="3">
    <source>
        <dbReference type="EMBL" id="QJW98883.1"/>
    </source>
</evidence>